<organism evidence="2 3">
    <name type="scientific">Mortierella isabellina</name>
    <name type="common">Filamentous fungus</name>
    <name type="synonym">Umbelopsis isabellina</name>
    <dbReference type="NCBI Taxonomy" id="91625"/>
    <lineage>
        <taxon>Eukaryota</taxon>
        <taxon>Fungi</taxon>
        <taxon>Fungi incertae sedis</taxon>
        <taxon>Mucoromycota</taxon>
        <taxon>Mucoromycotina</taxon>
        <taxon>Umbelopsidomycetes</taxon>
        <taxon>Umbelopsidales</taxon>
        <taxon>Umbelopsidaceae</taxon>
        <taxon>Umbelopsis</taxon>
    </lineage>
</organism>
<dbReference type="OrthoDB" id="10481316at2759"/>
<dbReference type="AlphaFoldDB" id="A0A8H7UEW7"/>
<name>A0A8H7UEW7_MORIS</name>
<feature type="region of interest" description="Disordered" evidence="1">
    <location>
        <begin position="215"/>
        <end position="236"/>
    </location>
</feature>
<dbReference type="EMBL" id="JAEPQZ010000009">
    <property type="protein sequence ID" value="KAG2177368.1"/>
    <property type="molecule type" value="Genomic_DNA"/>
</dbReference>
<dbReference type="Proteomes" id="UP000654370">
    <property type="component" value="Unassembled WGS sequence"/>
</dbReference>
<evidence type="ECO:0000313" key="3">
    <source>
        <dbReference type="Proteomes" id="UP000654370"/>
    </source>
</evidence>
<evidence type="ECO:0000313" key="2">
    <source>
        <dbReference type="EMBL" id="KAG2177368.1"/>
    </source>
</evidence>
<accession>A0A8H7UEW7</accession>
<proteinExistence type="predicted"/>
<comment type="caution">
    <text evidence="2">The sequence shown here is derived from an EMBL/GenBank/DDBJ whole genome shotgun (WGS) entry which is preliminary data.</text>
</comment>
<reference evidence="2" key="1">
    <citation type="submission" date="2020-12" db="EMBL/GenBank/DDBJ databases">
        <title>Metabolic potential, ecology and presence of endohyphal bacteria is reflected in genomic diversity of Mucoromycotina.</title>
        <authorList>
            <person name="Muszewska A."/>
            <person name="Okrasinska A."/>
            <person name="Steczkiewicz K."/>
            <person name="Drgas O."/>
            <person name="Orlowska M."/>
            <person name="Perlinska-Lenart U."/>
            <person name="Aleksandrzak-Piekarczyk T."/>
            <person name="Szatraj K."/>
            <person name="Zielenkiewicz U."/>
            <person name="Pilsyk S."/>
            <person name="Malc E."/>
            <person name="Mieczkowski P."/>
            <person name="Kruszewska J.S."/>
            <person name="Biernat P."/>
            <person name="Pawlowska J."/>
        </authorList>
    </citation>
    <scope>NUCLEOTIDE SEQUENCE</scope>
    <source>
        <strain evidence="2">WA0000067209</strain>
    </source>
</reference>
<evidence type="ECO:0000256" key="1">
    <source>
        <dbReference type="SAM" id="MobiDB-lite"/>
    </source>
</evidence>
<keyword evidence="3" id="KW-1185">Reference proteome</keyword>
<gene>
    <name evidence="2" type="ORF">INT43_008025</name>
</gene>
<sequence>MPSLPALDGPTSEKLSQVYISKIMSGSGILEHKQRRRSTRRGIATARLQKTTPAGSTVSCISFIAQYDKYKLKSNTLKYMPVEIMHPPIHRHSSTLNNIGHIPREETSFLHEPYGRNPYSPSKNISTDQVVEFRPWFQDDWSRRLNKDDDRLPFLTYNLHPMEHNPQAARPYVVLPPPSSLIPPHEASDEHIVPHRPQVHHPVHYTTFVNRKNASNGKFERSNRKKRAHPFPSPMVTSPGYHYEVLNMTKRKRSKRDSAAAETLTLFSQKTHNDRISEELPQCDGGNEDRGHARGDSRHQDSSQTVVLEAARILCALSTTRMVPRPRRTLA</sequence>
<feature type="compositionally biased region" description="Basic and acidic residues" evidence="1">
    <location>
        <begin position="287"/>
        <end position="301"/>
    </location>
</feature>
<protein>
    <submittedName>
        <fullName evidence="2">Uncharacterized protein</fullName>
    </submittedName>
</protein>
<feature type="region of interest" description="Disordered" evidence="1">
    <location>
        <begin position="266"/>
        <end position="304"/>
    </location>
</feature>